<dbReference type="PANTHER" id="PTHR42771">
    <property type="entry name" value="IRON(3+)-HYDROXAMATE IMPORT ATP-BINDING PROTEIN FHUC"/>
    <property type="match status" value="1"/>
</dbReference>
<dbReference type="InterPro" id="IPR003593">
    <property type="entry name" value="AAA+_ATPase"/>
</dbReference>
<evidence type="ECO:0000256" key="6">
    <source>
        <dbReference type="ARBA" id="ARBA00022840"/>
    </source>
</evidence>
<dbReference type="CDD" id="cd03214">
    <property type="entry name" value="ABC_Iron-Siderophores_B12_Hemin"/>
    <property type="match status" value="1"/>
</dbReference>
<feature type="domain" description="ABC transporter" evidence="10">
    <location>
        <begin position="1"/>
        <end position="241"/>
    </location>
</feature>
<dbReference type="InterPro" id="IPR017871">
    <property type="entry name" value="ABC_transporter-like_CS"/>
</dbReference>
<evidence type="ECO:0000256" key="9">
    <source>
        <dbReference type="ARBA" id="ARBA00023136"/>
    </source>
</evidence>
<dbReference type="OrthoDB" id="9787851at2"/>
<evidence type="ECO:0000256" key="1">
    <source>
        <dbReference type="ARBA" id="ARBA00004202"/>
    </source>
</evidence>
<comment type="caution">
    <text evidence="11">The sequence shown here is derived from an EMBL/GenBank/DDBJ whole genome shotgun (WGS) entry which is preliminary data.</text>
</comment>
<keyword evidence="5" id="KW-0547">Nucleotide-binding</keyword>
<name>A0A162DE27_9BACI</name>
<keyword evidence="4" id="KW-0410">Iron transport</keyword>
<evidence type="ECO:0000256" key="2">
    <source>
        <dbReference type="ARBA" id="ARBA00022448"/>
    </source>
</evidence>
<dbReference type="EMBL" id="LTAO01000023">
    <property type="protein sequence ID" value="KYG29334.1"/>
    <property type="molecule type" value="Genomic_DNA"/>
</dbReference>
<dbReference type="GO" id="GO:0005886">
    <property type="term" value="C:plasma membrane"/>
    <property type="evidence" value="ECO:0007669"/>
    <property type="project" value="UniProtKB-SubCell"/>
</dbReference>
<evidence type="ECO:0000256" key="7">
    <source>
        <dbReference type="ARBA" id="ARBA00023004"/>
    </source>
</evidence>
<protein>
    <submittedName>
        <fullName evidence="11">ABC transporter ATP-binding protein</fullName>
    </submittedName>
</protein>
<dbReference type="GO" id="GO:0016887">
    <property type="term" value="F:ATP hydrolysis activity"/>
    <property type="evidence" value="ECO:0007669"/>
    <property type="project" value="InterPro"/>
</dbReference>
<dbReference type="InterPro" id="IPR003439">
    <property type="entry name" value="ABC_transporter-like_ATP-bd"/>
</dbReference>
<evidence type="ECO:0000256" key="4">
    <source>
        <dbReference type="ARBA" id="ARBA00022496"/>
    </source>
</evidence>
<dbReference type="GO" id="GO:0005524">
    <property type="term" value="F:ATP binding"/>
    <property type="evidence" value="ECO:0007669"/>
    <property type="project" value="UniProtKB-KW"/>
</dbReference>
<dbReference type="AlphaFoldDB" id="A0A162DE27"/>
<proteinExistence type="predicted"/>
<keyword evidence="6 11" id="KW-0067">ATP-binding</keyword>
<dbReference type="STRING" id="519424.AZF04_07355"/>
<dbReference type="Proteomes" id="UP000075806">
    <property type="component" value="Unassembled WGS sequence"/>
</dbReference>
<keyword evidence="3" id="KW-1003">Cell membrane</keyword>
<accession>A0A162DE27</accession>
<keyword evidence="2" id="KW-0813">Transport</keyword>
<dbReference type="FunFam" id="3.40.50.300:FF:000134">
    <property type="entry name" value="Iron-enterobactin ABC transporter ATP-binding protein"/>
    <property type="match status" value="1"/>
</dbReference>
<comment type="subcellular location">
    <subcellularLocation>
        <location evidence="1">Cell membrane</location>
        <topology evidence="1">Peripheral membrane protein</topology>
    </subcellularLocation>
</comment>
<dbReference type="PANTHER" id="PTHR42771:SF11">
    <property type="entry name" value="FERRICHROME TRANSPORT ATP-BINDING PROTEIN FHUC"/>
    <property type="match status" value="1"/>
</dbReference>
<dbReference type="PROSITE" id="PS50893">
    <property type="entry name" value="ABC_TRANSPORTER_2"/>
    <property type="match status" value="1"/>
</dbReference>
<sequence>MKQALYTSNISLEIGHFSLNKISASIPEGKITGIVGPNGSGKSTLLRILSNLQKPDDGSIVIDEKSIKDYKGKELAQTLAMMPQAKSSLPNITVKELVQFGRSPYKGYFRSNSYQQDEQIVEWALRLTNTEHFTNRMFHTLSGGEQQKVRIALALVQKAPILLLDEPTTFLDITHQIEVMELVETINREEKMTIVMVLHELQQAASYCDYLVVMKNGVIAQAGKPKELLTSSFLKDIYDIEAKVKYEEGYPLIIPIKGKQKVNI</sequence>
<evidence type="ECO:0000256" key="5">
    <source>
        <dbReference type="ARBA" id="ARBA00022741"/>
    </source>
</evidence>
<dbReference type="InterPro" id="IPR027417">
    <property type="entry name" value="P-loop_NTPase"/>
</dbReference>
<dbReference type="PROSITE" id="PS00211">
    <property type="entry name" value="ABC_TRANSPORTER_1"/>
    <property type="match status" value="1"/>
</dbReference>
<dbReference type="InterPro" id="IPR051535">
    <property type="entry name" value="Siderophore_ABC-ATPase"/>
</dbReference>
<keyword evidence="8" id="KW-0406">Ion transport</keyword>
<evidence type="ECO:0000259" key="10">
    <source>
        <dbReference type="PROSITE" id="PS50893"/>
    </source>
</evidence>
<keyword evidence="7" id="KW-0408">Iron</keyword>
<evidence type="ECO:0000256" key="8">
    <source>
        <dbReference type="ARBA" id="ARBA00023065"/>
    </source>
</evidence>
<keyword evidence="9" id="KW-0472">Membrane</keyword>
<reference evidence="11" key="1">
    <citation type="submission" date="2016-02" db="EMBL/GenBank/DDBJ databases">
        <title>Genome sequence of Bacillus trypoxylicola KCTC 13244(T).</title>
        <authorList>
            <person name="Jeong H."/>
            <person name="Park S.-H."/>
            <person name="Choi S.-K."/>
        </authorList>
    </citation>
    <scope>NUCLEOTIDE SEQUENCE [LARGE SCALE GENOMIC DNA]</scope>
    <source>
        <strain evidence="11">KCTC 13244</strain>
    </source>
</reference>
<dbReference type="GO" id="GO:0006826">
    <property type="term" value="P:iron ion transport"/>
    <property type="evidence" value="ECO:0007669"/>
    <property type="project" value="UniProtKB-KW"/>
</dbReference>
<dbReference type="Pfam" id="PF00005">
    <property type="entry name" value="ABC_tran"/>
    <property type="match status" value="1"/>
</dbReference>
<evidence type="ECO:0000256" key="3">
    <source>
        <dbReference type="ARBA" id="ARBA00022475"/>
    </source>
</evidence>
<dbReference type="SUPFAM" id="SSF52540">
    <property type="entry name" value="P-loop containing nucleoside triphosphate hydrolases"/>
    <property type="match status" value="1"/>
</dbReference>
<dbReference type="Gene3D" id="3.40.50.300">
    <property type="entry name" value="P-loop containing nucleotide triphosphate hydrolases"/>
    <property type="match status" value="1"/>
</dbReference>
<evidence type="ECO:0000313" key="11">
    <source>
        <dbReference type="EMBL" id="KYG29334.1"/>
    </source>
</evidence>
<dbReference type="SMART" id="SM00382">
    <property type="entry name" value="AAA"/>
    <property type="match status" value="1"/>
</dbReference>
<gene>
    <name evidence="11" type="ORF">AZF04_07355</name>
</gene>
<organism evidence="11 12">
    <name type="scientific">Alkalihalobacillus trypoxylicola</name>
    <dbReference type="NCBI Taxonomy" id="519424"/>
    <lineage>
        <taxon>Bacteria</taxon>
        <taxon>Bacillati</taxon>
        <taxon>Bacillota</taxon>
        <taxon>Bacilli</taxon>
        <taxon>Bacillales</taxon>
        <taxon>Bacillaceae</taxon>
        <taxon>Alkalihalobacillus</taxon>
    </lineage>
</organism>
<keyword evidence="12" id="KW-1185">Reference proteome</keyword>
<evidence type="ECO:0000313" key="12">
    <source>
        <dbReference type="Proteomes" id="UP000075806"/>
    </source>
</evidence>